<dbReference type="SUPFAM" id="SSF46785">
    <property type="entry name" value="Winged helix' DNA-binding domain"/>
    <property type="match status" value="1"/>
</dbReference>
<dbReference type="EMBL" id="JQCQ01000004">
    <property type="protein sequence ID" value="KRO25926.1"/>
    <property type="molecule type" value="Genomic_DNA"/>
</dbReference>
<dbReference type="InterPro" id="IPR036390">
    <property type="entry name" value="WH_DNA-bd_sf"/>
</dbReference>
<sequence>MEANHIEKMSEQERIDFVVSTYNKSLKILSSTLESKITDDQISFDMFMIIHFIAKAGDGNITLSEIAEKQYVTKSAVSRKVGILLDLGYIDQVTDRVDRRKKYLLLTQMGRSMYKQNEARFDKMLSAISSDYGGNNFMLTLQHINQILEIIKKSNRGL</sequence>
<dbReference type="Gene3D" id="1.10.10.10">
    <property type="entry name" value="Winged helix-like DNA-binding domain superfamily/Winged helix DNA-binding domain"/>
    <property type="match status" value="1"/>
</dbReference>
<reference evidence="5 6" key="1">
    <citation type="journal article" date="2015" name="Genome Announc.">
        <title>Expanding the biotechnology potential of lactobacilli through comparative genomics of 213 strains and associated genera.</title>
        <authorList>
            <person name="Sun Z."/>
            <person name="Harris H.M."/>
            <person name="McCann A."/>
            <person name="Guo C."/>
            <person name="Argimon S."/>
            <person name="Zhang W."/>
            <person name="Yang X."/>
            <person name="Jeffery I.B."/>
            <person name="Cooney J.C."/>
            <person name="Kagawa T.F."/>
            <person name="Liu W."/>
            <person name="Song Y."/>
            <person name="Salvetti E."/>
            <person name="Wrobel A."/>
            <person name="Rasinkangas P."/>
            <person name="Parkhill J."/>
            <person name="Rea M.C."/>
            <person name="O'Sullivan O."/>
            <person name="Ritari J."/>
            <person name="Douillard F.P."/>
            <person name="Paul Ross R."/>
            <person name="Yang R."/>
            <person name="Briner A.E."/>
            <person name="Felis G.E."/>
            <person name="de Vos W.M."/>
            <person name="Barrangou R."/>
            <person name="Klaenhammer T.R."/>
            <person name="Caufield P.W."/>
            <person name="Cui Y."/>
            <person name="Zhang H."/>
            <person name="O'Toole P.W."/>
        </authorList>
    </citation>
    <scope>NUCLEOTIDE SEQUENCE [LARGE SCALE GENOMIC DNA]</scope>
    <source>
        <strain evidence="5 6">DSM 23026</strain>
    </source>
</reference>
<keyword evidence="6" id="KW-1185">Reference proteome</keyword>
<proteinExistence type="predicted"/>
<dbReference type="Proteomes" id="UP000051249">
    <property type="component" value="Unassembled WGS sequence"/>
</dbReference>
<accession>A0A0R2NJH5</accession>
<keyword evidence="1" id="KW-0805">Transcription regulation</keyword>
<dbReference type="AlphaFoldDB" id="A0A0R2NJH5"/>
<keyword evidence="3" id="KW-0804">Transcription</keyword>
<dbReference type="PROSITE" id="PS01117">
    <property type="entry name" value="HTH_MARR_1"/>
    <property type="match status" value="1"/>
</dbReference>
<evidence type="ECO:0000256" key="1">
    <source>
        <dbReference type="ARBA" id="ARBA00023015"/>
    </source>
</evidence>
<dbReference type="InterPro" id="IPR000835">
    <property type="entry name" value="HTH_MarR-typ"/>
</dbReference>
<comment type="caution">
    <text evidence="5">The sequence shown here is derived from an EMBL/GenBank/DDBJ whole genome shotgun (WGS) entry which is preliminary data.</text>
</comment>
<organism evidence="5 6">
    <name type="scientific">Pediococcus argentinicus</name>
    <dbReference type="NCBI Taxonomy" id="480391"/>
    <lineage>
        <taxon>Bacteria</taxon>
        <taxon>Bacillati</taxon>
        <taxon>Bacillota</taxon>
        <taxon>Bacilli</taxon>
        <taxon>Lactobacillales</taxon>
        <taxon>Lactobacillaceae</taxon>
        <taxon>Pediococcus</taxon>
    </lineage>
</organism>
<name>A0A0R2NJH5_9LACO</name>
<dbReference type="InterPro" id="IPR023187">
    <property type="entry name" value="Tscrpt_reg_MarR-type_CS"/>
</dbReference>
<evidence type="ECO:0000256" key="2">
    <source>
        <dbReference type="ARBA" id="ARBA00023125"/>
    </source>
</evidence>
<dbReference type="PANTHER" id="PTHR42756:SF1">
    <property type="entry name" value="TRANSCRIPTIONAL REPRESSOR OF EMRAB OPERON"/>
    <property type="match status" value="1"/>
</dbReference>
<dbReference type="InterPro" id="IPR036388">
    <property type="entry name" value="WH-like_DNA-bd_sf"/>
</dbReference>
<evidence type="ECO:0000313" key="6">
    <source>
        <dbReference type="Proteomes" id="UP000051249"/>
    </source>
</evidence>
<protein>
    <recommendedName>
        <fullName evidence="4">HTH marR-type domain-containing protein</fullName>
    </recommendedName>
</protein>
<dbReference type="GO" id="GO:0003677">
    <property type="term" value="F:DNA binding"/>
    <property type="evidence" value="ECO:0007669"/>
    <property type="project" value="UniProtKB-KW"/>
</dbReference>
<dbReference type="PANTHER" id="PTHR42756">
    <property type="entry name" value="TRANSCRIPTIONAL REGULATOR, MARR"/>
    <property type="match status" value="1"/>
</dbReference>
<keyword evidence="2" id="KW-0238">DNA-binding</keyword>
<dbReference type="SMART" id="SM00347">
    <property type="entry name" value="HTH_MARR"/>
    <property type="match status" value="1"/>
</dbReference>
<dbReference type="PATRIC" id="fig|480391.4.peg.1211"/>
<gene>
    <name evidence="5" type="ORF">IV88_GL001193</name>
</gene>
<evidence type="ECO:0000313" key="5">
    <source>
        <dbReference type="EMBL" id="KRO25926.1"/>
    </source>
</evidence>
<evidence type="ECO:0000256" key="3">
    <source>
        <dbReference type="ARBA" id="ARBA00023163"/>
    </source>
</evidence>
<dbReference type="Pfam" id="PF12802">
    <property type="entry name" value="MarR_2"/>
    <property type="match status" value="1"/>
</dbReference>
<evidence type="ECO:0000259" key="4">
    <source>
        <dbReference type="PROSITE" id="PS50995"/>
    </source>
</evidence>
<dbReference type="GO" id="GO:0003700">
    <property type="term" value="F:DNA-binding transcription factor activity"/>
    <property type="evidence" value="ECO:0007669"/>
    <property type="project" value="InterPro"/>
</dbReference>
<dbReference type="PROSITE" id="PS50995">
    <property type="entry name" value="HTH_MARR_2"/>
    <property type="match status" value="1"/>
</dbReference>
<feature type="domain" description="HTH marR-type" evidence="4">
    <location>
        <begin position="12"/>
        <end position="153"/>
    </location>
</feature>
<dbReference type="RefSeq" id="WP_236698588.1">
    <property type="nucleotide sequence ID" value="NZ_BJZZ01000004.1"/>
</dbReference>